<dbReference type="PANTHER" id="PTHR23505:SF79">
    <property type="entry name" value="PROTEIN SPINSTER"/>
    <property type="match status" value="1"/>
</dbReference>
<feature type="transmembrane region" description="Helical" evidence="6">
    <location>
        <begin position="114"/>
        <end position="137"/>
    </location>
</feature>
<feature type="transmembrane region" description="Helical" evidence="6">
    <location>
        <begin position="192"/>
        <end position="211"/>
    </location>
</feature>
<dbReference type="InterPro" id="IPR044770">
    <property type="entry name" value="MFS_spinster-like"/>
</dbReference>
<dbReference type="Proteomes" id="UP000019151">
    <property type="component" value="Plasmid 2"/>
</dbReference>
<dbReference type="InParanoid" id="W0RTQ0"/>
<feature type="transmembrane region" description="Helical" evidence="6">
    <location>
        <begin position="58"/>
        <end position="77"/>
    </location>
</feature>
<evidence type="ECO:0000256" key="4">
    <source>
        <dbReference type="ARBA" id="ARBA00022989"/>
    </source>
</evidence>
<feature type="transmembrane region" description="Helical" evidence="6">
    <location>
        <begin position="149"/>
        <end position="172"/>
    </location>
</feature>
<feature type="domain" description="Major facilitator superfamily (MFS) profile" evidence="7">
    <location>
        <begin position="23"/>
        <end position="427"/>
    </location>
</feature>
<keyword evidence="4 6" id="KW-1133">Transmembrane helix</keyword>
<organism evidence="8 9">
    <name type="scientific">Gemmatirosa kalamazoonensis</name>
    <dbReference type="NCBI Taxonomy" id="861299"/>
    <lineage>
        <taxon>Bacteria</taxon>
        <taxon>Pseudomonadati</taxon>
        <taxon>Gemmatimonadota</taxon>
        <taxon>Gemmatimonadia</taxon>
        <taxon>Gemmatimonadales</taxon>
        <taxon>Gemmatimonadaceae</taxon>
        <taxon>Gemmatirosa</taxon>
    </lineage>
</organism>
<evidence type="ECO:0000256" key="5">
    <source>
        <dbReference type="ARBA" id="ARBA00023136"/>
    </source>
</evidence>
<dbReference type="InterPro" id="IPR020846">
    <property type="entry name" value="MFS_dom"/>
</dbReference>
<feature type="transmembrane region" description="Helical" evidence="6">
    <location>
        <begin position="276"/>
        <end position="296"/>
    </location>
</feature>
<dbReference type="PROSITE" id="PS50850">
    <property type="entry name" value="MFS"/>
    <property type="match status" value="1"/>
</dbReference>
<feature type="transmembrane region" description="Helical" evidence="6">
    <location>
        <begin position="308"/>
        <end position="327"/>
    </location>
</feature>
<evidence type="ECO:0000256" key="1">
    <source>
        <dbReference type="ARBA" id="ARBA00004141"/>
    </source>
</evidence>
<geneLocation type="plasmid" evidence="8 9">
    <name>2</name>
</geneLocation>
<dbReference type="PATRIC" id="fig|861299.3.peg.6366"/>
<sequence length="437" mass="44981">MTDADRPTRPALPARRARGAWLALALLTLANVSGFVDRQVLSLLVEPIRHDLSLTDTQVSLLMGLGFVVVSSTLALPMGRVADTRSRRGLLAAGAAAWSLATTLTGLARGYGQLLVARMAVGAGEAALQPGAISLLADLFPPAQLGRAMSVYTLGTFLGSGIAYVLGAWGIAFAAEHLATWPVLGAVRPWQSVYLLVGLVSFVVAPLLLLVREPPRRETARVPVRAVAAYVRAHADAVVPLSLGFACSAAVNYGIAGWLATFFVRTHGWSAARAGVLQGSLTMTVGVLGALGGGWLSDRLVRRGRVDGPLLVGVVGALGMLVCAGAYPLLASATAAAVLLVPVNVFAALPWGPANAAMAELMPERMRGQGAALMLLVVNLVSGALGPTAVALATDRLFGGAAGLRYALSTVSVVGMLLAAGLLLAARGPFRRTVRGA</sequence>
<reference evidence="8 9" key="1">
    <citation type="journal article" date="2014" name="Genome Announc.">
        <title>Genome Sequence and Methylome of Soil Bacterium Gemmatirosa kalamazoonensis KBS708T, a Member of the Rarely Cultivated Gemmatimonadetes Phylum.</title>
        <authorList>
            <person name="Debruyn J.M."/>
            <person name="Radosevich M."/>
            <person name="Wommack K.E."/>
            <person name="Polson S.W."/>
            <person name="Hauser L.J."/>
            <person name="Fawaz M.N."/>
            <person name="Korlach J."/>
            <person name="Tsai Y.C."/>
        </authorList>
    </citation>
    <scope>NUCLEOTIDE SEQUENCE [LARGE SCALE GENOMIC DNA]</scope>
    <source>
        <strain evidence="8 9">KBS708</strain>
        <plasmid evidence="9">Plasmid 2</plasmid>
    </source>
</reference>
<evidence type="ECO:0000256" key="3">
    <source>
        <dbReference type="ARBA" id="ARBA00022692"/>
    </source>
</evidence>
<evidence type="ECO:0000313" key="9">
    <source>
        <dbReference type="Proteomes" id="UP000019151"/>
    </source>
</evidence>
<feature type="transmembrane region" description="Helical" evidence="6">
    <location>
        <begin position="89"/>
        <end position="108"/>
    </location>
</feature>
<feature type="transmembrane region" description="Helical" evidence="6">
    <location>
        <begin position="333"/>
        <end position="351"/>
    </location>
</feature>
<dbReference type="GO" id="GO:0022857">
    <property type="term" value="F:transmembrane transporter activity"/>
    <property type="evidence" value="ECO:0007669"/>
    <property type="project" value="InterPro"/>
</dbReference>
<keyword evidence="5 6" id="KW-0472">Membrane</keyword>
<dbReference type="InterPro" id="IPR036259">
    <property type="entry name" value="MFS_trans_sf"/>
</dbReference>
<keyword evidence="8" id="KW-0614">Plasmid</keyword>
<dbReference type="AlphaFoldDB" id="W0RTQ0"/>
<feature type="transmembrane region" description="Helical" evidence="6">
    <location>
        <begin position="241"/>
        <end position="264"/>
    </location>
</feature>
<evidence type="ECO:0000256" key="6">
    <source>
        <dbReference type="SAM" id="Phobius"/>
    </source>
</evidence>
<keyword evidence="3 6" id="KW-0812">Transmembrane</keyword>
<name>W0RTQ0_9BACT</name>
<evidence type="ECO:0000313" key="8">
    <source>
        <dbReference type="EMBL" id="AHG93832.1"/>
    </source>
</evidence>
<protein>
    <submittedName>
        <fullName evidence="8">Major facilitator superfamily MFS_1</fullName>
    </submittedName>
</protein>
<evidence type="ECO:0000256" key="2">
    <source>
        <dbReference type="ARBA" id="ARBA00022448"/>
    </source>
</evidence>
<dbReference type="Pfam" id="PF07690">
    <property type="entry name" value="MFS_1"/>
    <property type="match status" value="1"/>
</dbReference>
<dbReference type="GO" id="GO:0016020">
    <property type="term" value="C:membrane"/>
    <property type="evidence" value="ECO:0007669"/>
    <property type="project" value="UniProtKB-SubCell"/>
</dbReference>
<dbReference type="Gene3D" id="1.20.1250.20">
    <property type="entry name" value="MFS general substrate transporter like domains"/>
    <property type="match status" value="2"/>
</dbReference>
<keyword evidence="2" id="KW-0813">Transport</keyword>
<dbReference type="InterPro" id="IPR011701">
    <property type="entry name" value="MFS"/>
</dbReference>
<proteinExistence type="predicted"/>
<gene>
    <name evidence="8" type="ORF">J421_6297</name>
</gene>
<dbReference type="PANTHER" id="PTHR23505">
    <property type="entry name" value="SPINSTER"/>
    <property type="match status" value="1"/>
</dbReference>
<dbReference type="SUPFAM" id="SSF103473">
    <property type="entry name" value="MFS general substrate transporter"/>
    <property type="match status" value="1"/>
</dbReference>
<dbReference type="EMBL" id="CP007130">
    <property type="protein sequence ID" value="AHG93832.1"/>
    <property type="molecule type" value="Genomic_DNA"/>
</dbReference>
<evidence type="ECO:0000259" key="7">
    <source>
        <dbReference type="PROSITE" id="PS50850"/>
    </source>
</evidence>
<dbReference type="HOGENOM" id="CLU_001265_5_12_0"/>
<dbReference type="eggNOG" id="COG2271">
    <property type="taxonomic scope" value="Bacteria"/>
</dbReference>
<comment type="subcellular location">
    <subcellularLocation>
        <location evidence="1">Membrane</location>
        <topology evidence="1">Multi-pass membrane protein</topology>
    </subcellularLocation>
</comment>
<feature type="transmembrane region" description="Helical" evidence="6">
    <location>
        <begin position="372"/>
        <end position="394"/>
    </location>
</feature>
<keyword evidence="9" id="KW-1185">Reference proteome</keyword>
<accession>W0RTQ0</accession>
<feature type="transmembrane region" description="Helical" evidence="6">
    <location>
        <begin position="406"/>
        <end position="426"/>
    </location>
</feature>
<dbReference type="KEGG" id="gba:J421_6297"/>